<keyword evidence="1" id="KW-1133">Transmembrane helix</keyword>
<keyword evidence="1" id="KW-0812">Transmembrane</keyword>
<accession>A0A9E8N932</accession>
<dbReference type="AlphaFoldDB" id="A0A9E8N932"/>
<evidence type="ECO:0000256" key="1">
    <source>
        <dbReference type="SAM" id="Phobius"/>
    </source>
</evidence>
<evidence type="ECO:0000313" key="2">
    <source>
        <dbReference type="EMBL" id="WAC12229.1"/>
    </source>
</evidence>
<evidence type="ECO:0000313" key="3">
    <source>
        <dbReference type="Proteomes" id="UP001164653"/>
    </source>
</evidence>
<feature type="transmembrane region" description="Helical" evidence="1">
    <location>
        <begin position="33"/>
        <end position="51"/>
    </location>
</feature>
<gene>
    <name evidence="2" type="ORF">ON006_31455</name>
</gene>
<proteinExistence type="predicted"/>
<dbReference type="RefSeq" id="WP_244821906.1">
    <property type="nucleotide sequence ID" value="NZ_CP112998.1"/>
</dbReference>
<dbReference type="EMBL" id="CP112998">
    <property type="protein sequence ID" value="WAC12229.1"/>
    <property type="molecule type" value="Genomic_DNA"/>
</dbReference>
<protein>
    <submittedName>
        <fullName evidence="2">Uncharacterized protein</fullName>
    </submittedName>
</protein>
<keyword evidence="1" id="KW-0472">Membrane</keyword>
<name>A0A9E8N932_9BACT</name>
<dbReference type="Proteomes" id="UP001164653">
    <property type="component" value="Chromosome"/>
</dbReference>
<organism evidence="2 3">
    <name type="scientific">Dyadobacter pollutisoli</name>
    <dbReference type="NCBI Taxonomy" id="2910158"/>
    <lineage>
        <taxon>Bacteria</taxon>
        <taxon>Pseudomonadati</taxon>
        <taxon>Bacteroidota</taxon>
        <taxon>Cytophagia</taxon>
        <taxon>Cytophagales</taxon>
        <taxon>Spirosomataceae</taxon>
        <taxon>Dyadobacter</taxon>
    </lineage>
</organism>
<keyword evidence="3" id="KW-1185">Reference proteome</keyword>
<dbReference type="KEGG" id="dpf:ON006_31455"/>
<reference evidence="2" key="1">
    <citation type="submission" date="2022-11" db="EMBL/GenBank/DDBJ databases">
        <title>Dyadobacter pollutisoli sp. nov., isolated from plastic dumped soil.</title>
        <authorList>
            <person name="Kim J.M."/>
            <person name="Kim K.R."/>
            <person name="Lee J.K."/>
            <person name="Hao L."/>
            <person name="Jeon C.O."/>
        </authorList>
    </citation>
    <scope>NUCLEOTIDE SEQUENCE</scope>
    <source>
        <strain evidence="2">U1</strain>
    </source>
</reference>
<sequence length="52" mass="6089">MHSRKATSKNEMEVQRNISRLKMNETSIQEKRIGILTIMVFFMGTETMISLK</sequence>